<accession>A8MJ07</accession>
<evidence type="ECO:0000313" key="3">
    <source>
        <dbReference type="Proteomes" id="UP000000269"/>
    </source>
</evidence>
<dbReference type="STRING" id="350688.Clos_2256"/>
<dbReference type="SUPFAM" id="SSF141371">
    <property type="entry name" value="PilZ domain-like"/>
    <property type="match status" value="1"/>
</dbReference>
<gene>
    <name evidence="2" type="ordered locus">Clos_2256</name>
</gene>
<proteinExistence type="predicted"/>
<sequence length="216" mass="24757">MLNTFFHVGKTIKIEANVIPSYLFFRGMIENIEDNTLKIKIDGYYVQKDPQLVKCTITDETKSKVCLFETIVSRALGDYLWLDMPKEENISIVQRREYIRVSLDKDVNCYLIGINERKVESNKVFPAKIKDISGGGVLLNSSLSLPPGTVLVFELELDQNKFLLTIKVLRNMESEMNGMRDLGCQFIGIDEGDRQKIIAYCNKEQMILKRKSKAFA</sequence>
<feature type="domain" description="PilZ" evidence="1">
    <location>
        <begin position="94"/>
        <end position="202"/>
    </location>
</feature>
<dbReference type="InterPro" id="IPR009875">
    <property type="entry name" value="PilZ_domain"/>
</dbReference>
<dbReference type="HOGENOM" id="CLU_1275484_0_0_9"/>
<dbReference type="RefSeq" id="WP_012160096.1">
    <property type="nucleotide sequence ID" value="NC_009922.1"/>
</dbReference>
<dbReference type="Pfam" id="PF07238">
    <property type="entry name" value="PilZ"/>
    <property type="match status" value="1"/>
</dbReference>
<dbReference type="Gene3D" id="2.40.10.220">
    <property type="entry name" value="predicted glycosyltransferase like domains"/>
    <property type="match status" value="1"/>
</dbReference>
<dbReference type="Proteomes" id="UP000000269">
    <property type="component" value="Chromosome"/>
</dbReference>
<dbReference type="AlphaFoldDB" id="A8MJ07"/>
<keyword evidence="3" id="KW-1185">Reference proteome</keyword>
<protein>
    <submittedName>
        <fullName evidence="2">Type IV pilus assembly PilZ</fullName>
    </submittedName>
</protein>
<dbReference type="KEGG" id="aoe:Clos_2256"/>
<reference evidence="3" key="1">
    <citation type="submission" date="2007-10" db="EMBL/GenBank/DDBJ databases">
        <title>Complete genome of Alkaliphilus oremlandii OhILAs.</title>
        <authorList>
            <person name="Copeland A."/>
            <person name="Lucas S."/>
            <person name="Lapidus A."/>
            <person name="Barry K."/>
            <person name="Detter J.C."/>
            <person name="Glavina del Rio T."/>
            <person name="Hammon N."/>
            <person name="Israni S."/>
            <person name="Dalin E."/>
            <person name="Tice H."/>
            <person name="Pitluck S."/>
            <person name="Chain P."/>
            <person name="Malfatti S."/>
            <person name="Shin M."/>
            <person name="Vergez L."/>
            <person name="Schmutz J."/>
            <person name="Larimer F."/>
            <person name="Land M."/>
            <person name="Hauser L."/>
            <person name="Kyrpides N."/>
            <person name="Mikhailova N."/>
            <person name="Stolz J.F."/>
            <person name="Dawson A."/>
            <person name="Fisher E."/>
            <person name="Crable B."/>
            <person name="Perera E."/>
            <person name="Lisak J."/>
            <person name="Ranganathan M."/>
            <person name="Basu P."/>
            <person name="Richardson P."/>
        </authorList>
    </citation>
    <scope>NUCLEOTIDE SEQUENCE [LARGE SCALE GENOMIC DNA]</scope>
    <source>
        <strain evidence="3">OhILAs</strain>
    </source>
</reference>
<name>A8MJ07_ALKOO</name>
<dbReference type="EMBL" id="CP000853">
    <property type="protein sequence ID" value="ABW19789.1"/>
    <property type="molecule type" value="Genomic_DNA"/>
</dbReference>
<dbReference type="GO" id="GO:0035438">
    <property type="term" value="F:cyclic-di-GMP binding"/>
    <property type="evidence" value="ECO:0007669"/>
    <property type="project" value="InterPro"/>
</dbReference>
<evidence type="ECO:0000313" key="2">
    <source>
        <dbReference type="EMBL" id="ABW19789.1"/>
    </source>
</evidence>
<organism evidence="2 3">
    <name type="scientific">Alkaliphilus oremlandii (strain OhILAs)</name>
    <name type="common">Clostridium oremlandii (strain OhILAs)</name>
    <dbReference type="NCBI Taxonomy" id="350688"/>
    <lineage>
        <taxon>Bacteria</taxon>
        <taxon>Bacillati</taxon>
        <taxon>Bacillota</taxon>
        <taxon>Clostridia</taxon>
        <taxon>Peptostreptococcales</taxon>
        <taxon>Natronincolaceae</taxon>
        <taxon>Alkaliphilus</taxon>
    </lineage>
</organism>
<evidence type="ECO:0000259" key="1">
    <source>
        <dbReference type="Pfam" id="PF07238"/>
    </source>
</evidence>